<evidence type="ECO:0000256" key="3">
    <source>
        <dbReference type="ARBA" id="ARBA00023180"/>
    </source>
</evidence>
<keyword evidence="1 6" id="KW-0732">Signal</keyword>
<dbReference type="GO" id="GO:0009055">
    <property type="term" value="F:electron transfer activity"/>
    <property type="evidence" value="ECO:0007669"/>
    <property type="project" value="InterPro"/>
</dbReference>
<keyword evidence="9" id="KW-1185">Reference proteome</keyword>
<dbReference type="FunFam" id="2.60.40.420:FF:000018">
    <property type="entry name" value="Lamin-like protein"/>
    <property type="match status" value="1"/>
</dbReference>
<dbReference type="Pfam" id="PF02298">
    <property type="entry name" value="Cu_bind_like"/>
    <property type="match status" value="1"/>
</dbReference>
<dbReference type="Gene3D" id="2.60.40.420">
    <property type="entry name" value="Cupredoxins - blue copper proteins"/>
    <property type="match status" value="1"/>
</dbReference>
<dbReference type="AlphaFoldDB" id="A0AAN7PLG9"/>
<evidence type="ECO:0000256" key="5">
    <source>
        <dbReference type="ARBA" id="ARBA00037626"/>
    </source>
</evidence>
<dbReference type="InterPro" id="IPR039391">
    <property type="entry name" value="Phytocyanin-like"/>
</dbReference>
<dbReference type="PANTHER" id="PTHR33021:SF547">
    <property type="entry name" value="OS03G0758500 PROTEIN"/>
    <property type="match status" value="1"/>
</dbReference>
<comment type="caution">
    <text evidence="8">The sequence shown here is derived from an EMBL/GenBank/DDBJ whole genome shotgun (WGS) entry which is preliminary data.</text>
</comment>
<organism evidence="8 9">
    <name type="scientific">Trapa incisa</name>
    <dbReference type="NCBI Taxonomy" id="236973"/>
    <lineage>
        <taxon>Eukaryota</taxon>
        <taxon>Viridiplantae</taxon>
        <taxon>Streptophyta</taxon>
        <taxon>Embryophyta</taxon>
        <taxon>Tracheophyta</taxon>
        <taxon>Spermatophyta</taxon>
        <taxon>Magnoliopsida</taxon>
        <taxon>eudicotyledons</taxon>
        <taxon>Gunneridae</taxon>
        <taxon>Pentapetalae</taxon>
        <taxon>rosids</taxon>
        <taxon>malvids</taxon>
        <taxon>Myrtales</taxon>
        <taxon>Lythraceae</taxon>
        <taxon>Trapa</taxon>
    </lineage>
</organism>
<dbReference type="GO" id="GO:0005886">
    <property type="term" value="C:plasma membrane"/>
    <property type="evidence" value="ECO:0007669"/>
    <property type="project" value="TreeGrafter"/>
</dbReference>
<reference evidence="8 9" key="1">
    <citation type="journal article" date="2023" name="Hortic Res">
        <title>Pangenome of water caltrop reveals structural variations and asymmetric subgenome divergence after allopolyploidization.</title>
        <authorList>
            <person name="Zhang X."/>
            <person name="Chen Y."/>
            <person name="Wang L."/>
            <person name="Yuan Y."/>
            <person name="Fang M."/>
            <person name="Shi L."/>
            <person name="Lu R."/>
            <person name="Comes H.P."/>
            <person name="Ma Y."/>
            <person name="Chen Y."/>
            <person name="Huang G."/>
            <person name="Zhou Y."/>
            <person name="Zheng Z."/>
            <person name="Qiu Y."/>
        </authorList>
    </citation>
    <scope>NUCLEOTIDE SEQUENCE [LARGE SCALE GENOMIC DNA]</scope>
    <source>
        <tissue evidence="8">Roots</tissue>
    </source>
</reference>
<dbReference type="EMBL" id="JAXIOK010000017">
    <property type="protein sequence ID" value="KAK4751322.1"/>
    <property type="molecule type" value="Genomic_DNA"/>
</dbReference>
<dbReference type="SUPFAM" id="SSF49503">
    <property type="entry name" value="Cupredoxins"/>
    <property type="match status" value="1"/>
</dbReference>
<evidence type="ECO:0000313" key="9">
    <source>
        <dbReference type="Proteomes" id="UP001345219"/>
    </source>
</evidence>
<dbReference type="PANTHER" id="PTHR33021">
    <property type="entry name" value="BLUE COPPER PROTEIN"/>
    <property type="match status" value="1"/>
</dbReference>
<evidence type="ECO:0000256" key="4">
    <source>
        <dbReference type="ARBA" id="ARBA00035011"/>
    </source>
</evidence>
<dbReference type="PROSITE" id="PS51485">
    <property type="entry name" value="PHYTOCYANIN"/>
    <property type="match status" value="1"/>
</dbReference>
<keyword evidence="3" id="KW-0325">Glycoprotein</keyword>
<gene>
    <name evidence="8" type="ORF">SAY87_004804</name>
</gene>
<sequence length="157" mass="16828">MSLKLVAAVVALMGAIVCGVGSAALIKVGGPTGWTPATNYTEWASHQNIYVGDWLYFVFEKAQYDVLEVNKTVYESCNSQAGFITNVTRGGRDVIQLTQPGTYYFLCSRGYCWNGMKVAVSVQDLPSQAPSPGADLSAAAGHRPSLLIVLLALAFFL</sequence>
<accession>A0AAN7PLG9</accession>
<feature type="domain" description="Phytocyanin" evidence="7">
    <location>
        <begin position="24"/>
        <end position="124"/>
    </location>
</feature>
<comment type="similarity">
    <text evidence="4">Belongs to the early nodulin-like (ENODL) family.</text>
</comment>
<feature type="chain" id="PRO_5043016929" description="Phytocyanin domain-containing protein" evidence="6">
    <location>
        <begin position="24"/>
        <end position="157"/>
    </location>
</feature>
<evidence type="ECO:0000259" key="7">
    <source>
        <dbReference type="PROSITE" id="PS51485"/>
    </source>
</evidence>
<dbReference type="InterPro" id="IPR008972">
    <property type="entry name" value="Cupredoxin"/>
</dbReference>
<keyword evidence="2" id="KW-1015">Disulfide bond</keyword>
<comment type="function">
    <text evidence="5">May act as a carbohydrate transporter.</text>
</comment>
<dbReference type="Proteomes" id="UP001345219">
    <property type="component" value="Chromosome 4"/>
</dbReference>
<protein>
    <recommendedName>
        <fullName evidence="7">Phytocyanin domain-containing protein</fullName>
    </recommendedName>
</protein>
<dbReference type="InterPro" id="IPR003245">
    <property type="entry name" value="Phytocyanin_dom"/>
</dbReference>
<proteinExistence type="inferred from homology"/>
<evidence type="ECO:0000256" key="1">
    <source>
        <dbReference type="ARBA" id="ARBA00022729"/>
    </source>
</evidence>
<evidence type="ECO:0000256" key="2">
    <source>
        <dbReference type="ARBA" id="ARBA00023157"/>
    </source>
</evidence>
<evidence type="ECO:0000313" key="8">
    <source>
        <dbReference type="EMBL" id="KAK4751322.1"/>
    </source>
</evidence>
<feature type="signal peptide" evidence="6">
    <location>
        <begin position="1"/>
        <end position="23"/>
    </location>
</feature>
<evidence type="ECO:0000256" key="6">
    <source>
        <dbReference type="SAM" id="SignalP"/>
    </source>
</evidence>
<name>A0AAN7PLG9_9MYRT</name>